<sequence length="121" mass="14516">MYDDVYKYSLEIILQHTQVCRDRFSKIGSANDFKDTEYGQILLDSIVTRLQAIGESLKNISRKHNLLESNYPEIEWSKMIRFRDFISHHYEMLDYEIVYEICNSKLPQLEQALRTELDKFK</sequence>
<dbReference type="Pfam" id="PF01934">
    <property type="entry name" value="HepT-like"/>
    <property type="match status" value="1"/>
</dbReference>
<keyword evidence="1" id="KW-0597">Phosphoprotein</keyword>
<dbReference type="Proteomes" id="UP000184020">
    <property type="component" value="Unassembled WGS sequence"/>
</dbReference>
<reference evidence="8" key="1">
    <citation type="submission" date="2016-11" db="EMBL/GenBank/DDBJ databases">
        <authorList>
            <person name="Varghese N."/>
            <person name="Submissions S."/>
        </authorList>
    </citation>
    <scope>NUCLEOTIDE SEQUENCE [LARGE SCALE GENOMIC DNA]</scope>
    <source>
        <strain evidence="8">DSM 17659</strain>
    </source>
</reference>
<keyword evidence="5" id="KW-0378">Hydrolase</keyword>
<evidence type="ECO:0000313" key="8">
    <source>
        <dbReference type="Proteomes" id="UP000184020"/>
    </source>
</evidence>
<protein>
    <submittedName>
        <fullName evidence="7">Uncharacterized conserved protein, contains HEPN domain</fullName>
    </submittedName>
</protein>
<evidence type="ECO:0000256" key="1">
    <source>
        <dbReference type="ARBA" id="ARBA00022553"/>
    </source>
</evidence>
<dbReference type="PANTHER" id="PTHR34139:SF1">
    <property type="entry name" value="RNASE MJ1380-RELATED"/>
    <property type="match status" value="1"/>
</dbReference>
<keyword evidence="3" id="KW-0540">Nuclease</keyword>
<proteinExistence type="inferred from homology"/>
<dbReference type="AlphaFoldDB" id="A0A1M5JCG0"/>
<dbReference type="EMBL" id="FQWF01000005">
    <property type="protein sequence ID" value="SHG37940.1"/>
    <property type="molecule type" value="Genomic_DNA"/>
</dbReference>
<dbReference type="InterPro" id="IPR037038">
    <property type="entry name" value="HepT-like_sf"/>
</dbReference>
<keyword evidence="4" id="KW-0547">Nucleotide-binding</keyword>
<name>A0A1M5JCG0_9FLAO</name>
<accession>A0A1M5JCG0</accession>
<keyword evidence="2" id="KW-1277">Toxin-antitoxin system</keyword>
<dbReference type="GO" id="GO:0016787">
    <property type="term" value="F:hydrolase activity"/>
    <property type="evidence" value="ECO:0007669"/>
    <property type="project" value="UniProtKB-KW"/>
</dbReference>
<comment type="similarity">
    <text evidence="6">Belongs to the HepT RNase toxin family.</text>
</comment>
<organism evidence="7 8">
    <name type="scientific">Flavobacterium micromati</name>
    <dbReference type="NCBI Taxonomy" id="229205"/>
    <lineage>
        <taxon>Bacteria</taxon>
        <taxon>Pseudomonadati</taxon>
        <taxon>Bacteroidota</taxon>
        <taxon>Flavobacteriia</taxon>
        <taxon>Flavobacteriales</taxon>
        <taxon>Flavobacteriaceae</taxon>
        <taxon>Flavobacterium</taxon>
    </lineage>
</organism>
<dbReference type="InterPro" id="IPR008201">
    <property type="entry name" value="HepT-like"/>
</dbReference>
<evidence type="ECO:0000256" key="4">
    <source>
        <dbReference type="ARBA" id="ARBA00022741"/>
    </source>
</evidence>
<keyword evidence="8" id="KW-1185">Reference proteome</keyword>
<dbReference type="GO" id="GO:0004540">
    <property type="term" value="F:RNA nuclease activity"/>
    <property type="evidence" value="ECO:0007669"/>
    <property type="project" value="InterPro"/>
</dbReference>
<dbReference type="Gene3D" id="1.20.120.580">
    <property type="entry name" value="bsu32300-like"/>
    <property type="match status" value="1"/>
</dbReference>
<evidence type="ECO:0000256" key="2">
    <source>
        <dbReference type="ARBA" id="ARBA00022649"/>
    </source>
</evidence>
<dbReference type="InterPro" id="IPR051813">
    <property type="entry name" value="HepT_RNase_toxin"/>
</dbReference>
<evidence type="ECO:0000313" key="7">
    <source>
        <dbReference type="EMBL" id="SHG37940.1"/>
    </source>
</evidence>
<evidence type="ECO:0000256" key="3">
    <source>
        <dbReference type="ARBA" id="ARBA00022722"/>
    </source>
</evidence>
<dbReference type="GO" id="GO:0110001">
    <property type="term" value="C:toxin-antitoxin complex"/>
    <property type="evidence" value="ECO:0007669"/>
    <property type="project" value="InterPro"/>
</dbReference>
<evidence type="ECO:0000256" key="5">
    <source>
        <dbReference type="ARBA" id="ARBA00022801"/>
    </source>
</evidence>
<evidence type="ECO:0000256" key="6">
    <source>
        <dbReference type="ARBA" id="ARBA00024207"/>
    </source>
</evidence>
<gene>
    <name evidence="7" type="ORF">SAMN05444372_105119</name>
</gene>
<dbReference type="RefSeq" id="WP_073018505.1">
    <property type="nucleotide sequence ID" value="NZ_FQWF01000005.1"/>
</dbReference>
<dbReference type="GO" id="GO:0000166">
    <property type="term" value="F:nucleotide binding"/>
    <property type="evidence" value="ECO:0007669"/>
    <property type="project" value="UniProtKB-KW"/>
</dbReference>
<dbReference type="OrthoDB" id="9810538at2"/>
<dbReference type="STRING" id="229205.SAMN05444372_105119"/>
<dbReference type="PANTHER" id="PTHR34139">
    <property type="entry name" value="UPF0331 PROTEIN MJ0127"/>
    <property type="match status" value="1"/>
</dbReference>